<dbReference type="AlphaFoldDB" id="A0A0E9TFL2"/>
<reference evidence="1" key="1">
    <citation type="submission" date="2014-11" db="EMBL/GenBank/DDBJ databases">
        <authorList>
            <person name="Amaro Gonzalez C."/>
        </authorList>
    </citation>
    <scope>NUCLEOTIDE SEQUENCE</scope>
</reference>
<accession>A0A0E9TFL2</accession>
<evidence type="ECO:0000313" key="1">
    <source>
        <dbReference type="EMBL" id="JAH51508.1"/>
    </source>
</evidence>
<proteinExistence type="predicted"/>
<organism evidence="1">
    <name type="scientific">Anguilla anguilla</name>
    <name type="common">European freshwater eel</name>
    <name type="synonym">Muraena anguilla</name>
    <dbReference type="NCBI Taxonomy" id="7936"/>
    <lineage>
        <taxon>Eukaryota</taxon>
        <taxon>Metazoa</taxon>
        <taxon>Chordata</taxon>
        <taxon>Craniata</taxon>
        <taxon>Vertebrata</taxon>
        <taxon>Euteleostomi</taxon>
        <taxon>Actinopterygii</taxon>
        <taxon>Neopterygii</taxon>
        <taxon>Teleostei</taxon>
        <taxon>Anguilliformes</taxon>
        <taxon>Anguillidae</taxon>
        <taxon>Anguilla</taxon>
    </lineage>
</organism>
<name>A0A0E9TFL2_ANGAN</name>
<dbReference type="EMBL" id="GBXM01057069">
    <property type="protein sequence ID" value="JAH51508.1"/>
    <property type="molecule type" value="Transcribed_RNA"/>
</dbReference>
<reference evidence="1" key="2">
    <citation type="journal article" date="2015" name="Fish Shellfish Immunol.">
        <title>Early steps in the European eel (Anguilla anguilla)-Vibrio vulnificus interaction in the gills: Role of the RtxA13 toxin.</title>
        <authorList>
            <person name="Callol A."/>
            <person name="Pajuelo D."/>
            <person name="Ebbesson L."/>
            <person name="Teles M."/>
            <person name="MacKenzie S."/>
            <person name="Amaro C."/>
        </authorList>
    </citation>
    <scope>NUCLEOTIDE SEQUENCE</scope>
</reference>
<protein>
    <submittedName>
        <fullName evidence="1">Uncharacterized protein</fullName>
    </submittedName>
</protein>
<sequence length="18" mass="2071">MGQEKQGVSLPLFQLHKM</sequence>